<evidence type="ECO:0000259" key="12">
    <source>
        <dbReference type="PROSITE" id="PS50846"/>
    </source>
</evidence>
<keyword evidence="5" id="KW-0479">Metal-binding</keyword>
<keyword evidence="6" id="KW-0809">Transit peptide</keyword>
<evidence type="ECO:0000256" key="10">
    <source>
        <dbReference type="ARBA" id="ARBA00032899"/>
    </source>
</evidence>
<dbReference type="Pfam" id="PF00403">
    <property type="entry name" value="HMA"/>
    <property type="match status" value="1"/>
</dbReference>
<keyword evidence="4" id="KW-0934">Plastid</keyword>
<feature type="signal peptide" evidence="11">
    <location>
        <begin position="1"/>
        <end position="20"/>
    </location>
</feature>
<dbReference type="GO" id="GO:0009507">
    <property type="term" value="C:chloroplast"/>
    <property type="evidence" value="ECO:0007669"/>
    <property type="project" value="UniProtKB-SubCell"/>
</dbReference>
<sequence>MVSFSVRTVTAASVLPAALAIAAFSSSSPSRFRFCRFPAKSDFHFPSSLVLVTTPRSLHATADPVRTNVTLHMESVAADFKHSDKVFIIDPSLQRGVLPELMTEFMVDMTCEGCVSAVKNSLQKLEGVKGIDVDLSNQVVRVIGTLPVKTMLDVIEHSGRKGRLIGQGNPNGFQVSAAVAEFKGPVIFGVVRLAQVHMELVRIEASFSGLSHGRHGWSINEYGDLTGGVESTGKVFSPENQVSEQPLGDLGTLEATENGEAHFSGSKEKLRIFELIGRSIAIYEKEDRADMGIAAAVIARSAGVGENYKKICTCDGVTIWESN</sequence>
<comment type="caution">
    <text evidence="13">The sequence shown here is derived from an EMBL/GenBank/DDBJ whole genome shotgun (WGS) entry which is preliminary data.</text>
</comment>
<reference evidence="13 14" key="1">
    <citation type="journal article" date="2020" name="Nat. Food">
        <title>A phased Vanilla planifolia genome enables genetic improvement of flavour and production.</title>
        <authorList>
            <person name="Hasing T."/>
            <person name="Tang H."/>
            <person name="Brym M."/>
            <person name="Khazi F."/>
            <person name="Huang T."/>
            <person name="Chambers A.H."/>
        </authorList>
    </citation>
    <scope>NUCLEOTIDE SEQUENCE [LARGE SCALE GENOMIC DNA]</scope>
    <source>
        <tissue evidence="13">Leaf</tissue>
    </source>
</reference>
<dbReference type="GO" id="GO:0006801">
    <property type="term" value="P:superoxide metabolic process"/>
    <property type="evidence" value="ECO:0007669"/>
    <property type="project" value="InterPro"/>
</dbReference>
<dbReference type="PROSITE" id="PS50846">
    <property type="entry name" value="HMA_2"/>
    <property type="match status" value="1"/>
</dbReference>
<dbReference type="FunFam" id="2.60.40.200:FF:000006">
    <property type="entry name" value="Copper chaperone for superoxide dismutase"/>
    <property type="match status" value="1"/>
</dbReference>
<keyword evidence="11" id="KW-0732">Signal</keyword>
<dbReference type="InterPro" id="IPR036163">
    <property type="entry name" value="HMA_dom_sf"/>
</dbReference>
<dbReference type="SUPFAM" id="SSF49329">
    <property type="entry name" value="Cu,Zn superoxide dismutase-like"/>
    <property type="match status" value="1"/>
</dbReference>
<dbReference type="AlphaFoldDB" id="A0A835Q3I9"/>
<evidence type="ECO:0000256" key="2">
    <source>
        <dbReference type="ARBA" id="ARBA00004229"/>
    </source>
</evidence>
<evidence type="ECO:0000313" key="13">
    <source>
        <dbReference type="EMBL" id="KAG0460782.1"/>
    </source>
</evidence>
<dbReference type="GO" id="GO:0005507">
    <property type="term" value="F:copper ion binding"/>
    <property type="evidence" value="ECO:0007669"/>
    <property type="project" value="InterPro"/>
</dbReference>
<dbReference type="Gene3D" id="2.60.40.200">
    <property type="entry name" value="Superoxide dismutase, copper/zinc binding domain"/>
    <property type="match status" value="1"/>
</dbReference>
<dbReference type="InterPro" id="IPR001424">
    <property type="entry name" value="SOD_Cu_Zn_dom"/>
</dbReference>
<dbReference type="InterPro" id="IPR006121">
    <property type="entry name" value="HMA_dom"/>
</dbReference>
<evidence type="ECO:0000256" key="4">
    <source>
        <dbReference type="ARBA" id="ARBA00022640"/>
    </source>
</evidence>
<dbReference type="FunFam" id="3.30.70.100:FF:000042">
    <property type="entry name" value="Copper chaperone for superoxide dismutase"/>
    <property type="match status" value="1"/>
</dbReference>
<evidence type="ECO:0000256" key="9">
    <source>
        <dbReference type="ARBA" id="ARBA00025798"/>
    </source>
</evidence>
<accession>A0A835Q3I9</accession>
<dbReference type="InterPro" id="IPR036423">
    <property type="entry name" value="SOD-like_Cu/Zn_dom_sf"/>
</dbReference>
<evidence type="ECO:0000256" key="8">
    <source>
        <dbReference type="ARBA" id="ARBA00023186"/>
    </source>
</evidence>
<organism evidence="13 14">
    <name type="scientific">Vanilla planifolia</name>
    <name type="common">Vanilla</name>
    <dbReference type="NCBI Taxonomy" id="51239"/>
    <lineage>
        <taxon>Eukaryota</taxon>
        <taxon>Viridiplantae</taxon>
        <taxon>Streptophyta</taxon>
        <taxon>Embryophyta</taxon>
        <taxon>Tracheophyta</taxon>
        <taxon>Spermatophyta</taxon>
        <taxon>Magnoliopsida</taxon>
        <taxon>Liliopsida</taxon>
        <taxon>Asparagales</taxon>
        <taxon>Orchidaceae</taxon>
        <taxon>Vanilloideae</taxon>
        <taxon>Vanilleae</taxon>
        <taxon>Vanilla</taxon>
    </lineage>
</organism>
<dbReference type="EMBL" id="JADCNL010000011">
    <property type="protein sequence ID" value="KAG0460782.1"/>
    <property type="molecule type" value="Genomic_DNA"/>
</dbReference>
<dbReference type="InterPro" id="IPR024134">
    <property type="entry name" value="SOD_Cu/Zn_/chaperone"/>
</dbReference>
<keyword evidence="8" id="KW-0143">Chaperone</keyword>
<dbReference type="Gene3D" id="3.30.70.100">
    <property type="match status" value="1"/>
</dbReference>
<evidence type="ECO:0000256" key="11">
    <source>
        <dbReference type="SAM" id="SignalP"/>
    </source>
</evidence>
<evidence type="ECO:0000256" key="7">
    <source>
        <dbReference type="ARBA" id="ARBA00023008"/>
    </source>
</evidence>
<comment type="cofactor">
    <cofactor evidence="1">
        <name>Cu(2+)</name>
        <dbReference type="ChEBI" id="CHEBI:29036"/>
    </cofactor>
</comment>
<gene>
    <name evidence="13" type="ORF">HPP92_021079</name>
</gene>
<dbReference type="SUPFAM" id="SSF55008">
    <property type="entry name" value="HMA, heavy metal-associated domain"/>
    <property type="match status" value="1"/>
</dbReference>
<proteinExistence type="inferred from homology"/>
<evidence type="ECO:0000313" key="14">
    <source>
        <dbReference type="Proteomes" id="UP000636800"/>
    </source>
</evidence>
<feature type="domain" description="HMA" evidence="12">
    <location>
        <begin position="100"/>
        <end position="163"/>
    </location>
</feature>
<dbReference type="CDD" id="cd00371">
    <property type="entry name" value="HMA"/>
    <property type="match status" value="1"/>
</dbReference>
<evidence type="ECO:0000256" key="1">
    <source>
        <dbReference type="ARBA" id="ARBA00001973"/>
    </source>
</evidence>
<dbReference type="Proteomes" id="UP000636800">
    <property type="component" value="Chromosome 11"/>
</dbReference>
<keyword evidence="14" id="KW-1185">Reference proteome</keyword>
<comment type="similarity">
    <text evidence="9">In the C-terminal section; belongs to the Cu-Zn superoxide dismutase family.</text>
</comment>
<evidence type="ECO:0000256" key="3">
    <source>
        <dbReference type="ARBA" id="ARBA00022528"/>
    </source>
</evidence>
<evidence type="ECO:0000256" key="5">
    <source>
        <dbReference type="ARBA" id="ARBA00022723"/>
    </source>
</evidence>
<comment type="subcellular location">
    <subcellularLocation>
        <location evidence="2">Plastid</location>
        <location evidence="2">Chloroplast</location>
    </subcellularLocation>
</comment>
<dbReference type="PANTHER" id="PTHR10003">
    <property type="entry name" value="SUPEROXIDE DISMUTASE CU-ZN -RELATED"/>
    <property type="match status" value="1"/>
</dbReference>
<dbReference type="Pfam" id="PF00080">
    <property type="entry name" value="Sod_Cu"/>
    <property type="match status" value="1"/>
</dbReference>
<evidence type="ECO:0000256" key="6">
    <source>
        <dbReference type="ARBA" id="ARBA00022946"/>
    </source>
</evidence>
<protein>
    <recommendedName>
        <fullName evidence="10">Superoxide dismutase copper chaperone</fullName>
    </recommendedName>
</protein>
<feature type="chain" id="PRO_5032590377" description="Superoxide dismutase copper chaperone" evidence="11">
    <location>
        <begin position="21"/>
        <end position="323"/>
    </location>
</feature>
<keyword evidence="3" id="KW-0150">Chloroplast</keyword>
<keyword evidence="7" id="KW-0186">Copper</keyword>
<name>A0A835Q3I9_VANPL</name>